<gene>
    <name evidence="1" type="ORF">FSP39_014977</name>
</gene>
<dbReference type="Pfam" id="PF16477">
    <property type="entry name" value="DUF5054"/>
    <property type="match status" value="1"/>
</dbReference>
<sequence length="704" mass="79342">LLFLSFSDVGYDGLLPAELGFINNVLNKYFQEYFPRAIQLSAYLRGAEYNERFIYTTHPWLVSLYMDCPENLVLAGIQLACPNATQKSAFVKAVQLGDITWHAGPMNMQFEMMDPSLTRFGLHLAVDLDRQFNITRKYRTLSQRDVPATTQSMIPLLKEFDIEAISVGVNAVTSPPAVPPVFQWEFQNKSVIGIWHPGGYPDDPGQIPLIPGGLSRKNCATFPGVKHALCFAFRTDNSGPPLTPQEVLAYYEVARSQFPGAVVQASTFEDFVSTLYPIKSQLPLVTKEFGDTWIQGTSSDPRKVAEFRAFMRARTKCLSEDSACNLNDTCVYNSSRFILKLAEHTWGLSSVFDKIHWTNDQFYSNMQNKSFGFLNGSLSWKEQRNFTYLALSALGNHTLASTVKEELNMINAEKPSLHDYTLVDDQTSVLSCDNGFQFQFSNGGYLNKLVDPIYKKSWASAENPVGKLVYQSLNQSDFDYFSANYPYGRRFELGIGKPNMSKNSLAKSLDWETNLVALYRKNGACSFIAHVEMSNPESMTYYGAPLIVYIKYDAEKSQSTDVAIEVQWFNKAPTRLPEAIYVVFQPMALLPDQKWTMDKLGCIVDPLNVVQNGSQRHHAINDGVYYKTDKGAGLSIQSVDCALVNILTPENGPSVIPLPLTPIKSVSGVAFNLLNNVWDVNYIFWYPFEVRDTDQKFRFNIKIE</sequence>
<keyword evidence="2" id="KW-1185">Reference proteome</keyword>
<dbReference type="Proteomes" id="UP001186944">
    <property type="component" value="Unassembled WGS sequence"/>
</dbReference>
<organism evidence="1 2">
    <name type="scientific">Pinctada imbricata</name>
    <name type="common">Atlantic pearl-oyster</name>
    <name type="synonym">Pinctada martensii</name>
    <dbReference type="NCBI Taxonomy" id="66713"/>
    <lineage>
        <taxon>Eukaryota</taxon>
        <taxon>Metazoa</taxon>
        <taxon>Spiralia</taxon>
        <taxon>Lophotrochozoa</taxon>
        <taxon>Mollusca</taxon>
        <taxon>Bivalvia</taxon>
        <taxon>Autobranchia</taxon>
        <taxon>Pteriomorphia</taxon>
        <taxon>Pterioida</taxon>
        <taxon>Pterioidea</taxon>
        <taxon>Pteriidae</taxon>
        <taxon>Pinctada</taxon>
    </lineage>
</organism>
<dbReference type="EMBL" id="VSWD01000010">
    <property type="protein sequence ID" value="KAK3090828.1"/>
    <property type="molecule type" value="Genomic_DNA"/>
</dbReference>
<protein>
    <submittedName>
        <fullName evidence="1">Uncharacterized protein</fullName>
    </submittedName>
</protein>
<evidence type="ECO:0000313" key="1">
    <source>
        <dbReference type="EMBL" id="KAK3090828.1"/>
    </source>
</evidence>
<dbReference type="InterPro" id="IPR032482">
    <property type="entry name" value="DUF5054"/>
</dbReference>
<name>A0AA88XSB6_PINIB</name>
<evidence type="ECO:0000313" key="2">
    <source>
        <dbReference type="Proteomes" id="UP001186944"/>
    </source>
</evidence>
<reference evidence="1" key="1">
    <citation type="submission" date="2019-08" db="EMBL/GenBank/DDBJ databases">
        <title>The improved chromosome-level genome for the pearl oyster Pinctada fucata martensii using PacBio sequencing and Hi-C.</title>
        <authorList>
            <person name="Zheng Z."/>
        </authorList>
    </citation>
    <scope>NUCLEOTIDE SEQUENCE</scope>
    <source>
        <strain evidence="1">ZZ-2019</strain>
        <tissue evidence="1">Adductor muscle</tissue>
    </source>
</reference>
<dbReference type="AlphaFoldDB" id="A0AA88XSB6"/>
<accession>A0AA88XSB6</accession>
<proteinExistence type="predicted"/>
<feature type="non-terminal residue" evidence="1">
    <location>
        <position position="1"/>
    </location>
</feature>
<comment type="caution">
    <text evidence="1">The sequence shown here is derived from an EMBL/GenBank/DDBJ whole genome shotgun (WGS) entry which is preliminary data.</text>
</comment>